<dbReference type="GO" id="GO:0009234">
    <property type="term" value="P:menaquinone biosynthetic process"/>
    <property type="evidence" value="ECO:0007669"/>
    <property type="project" value="TreeGrafter"/>
</dbReference>
<dbReference type="InterPro" id="IPR000537">
    <property type="entry name" value="UbiA_prenyltransferase"/>
</dbReference>
<sequence>MQTPKLSIFRIFARAARPWMLAAVSLFYLLGLGTAVYLGELIRWQIAATGWGAALFLMVSSFWLKAYFDRLADPRGKRSGEGSPEQRLEPGLWLQMAVTALAAGAALTVALIFQGALSLTGWLVLGMAFALAFFYAVPPLRLSETAWGEMAQALLAANLIPALAFVLQVGEIHRLIAMLTFSLTAWTLAAFLALGLKDYARDLKWGRKTLLLTLGWQRGMVLHNVLIMSGYLLLVTASAVGLPWRLTWPVLLTLPLGLFEIWQVVQINNGAKPRWPLLDLTARGLVGISAYLLAISVWLG</sequence>
<organism evidence="7 8">
    <name type="scientific">Levilinea saccharolytica</name>
    <dbReference type="NCBI Taxonomy" id="229921"/>
    <lineage>
        <taxon>Bacteria</taxon>
        <taxon>Bacillati</taxon>
        <taxon>Chloroflexota</taxon>
        <taxon>Anaerolineae</taxon>
        <taxon>Anaerolineales</taxon>
        <taxon>Anaerolineaceae</taxon>
        <taxon>Levilinea</taxon>
    </lineage>
</organism>
<keyword evidence="3 6" id="KW-0812">Transmembrane</keyword>
<proteinExistence type="predicted"/>
<keyword evidence="4 6" id="KW-1133">Transmembrane helix</keyword>
<evidence type="ECO:0000256" key="1">
    <source>
        <dbReference type="ARBA" id="ARBA00004141"/>
    </source>
</evidence>
<evidence type="ECO:0000256" key="4">
    <source>
        <dbReference type="ARBA" id="ARBA00022989"/>
    </source>
</evidence>
<dbReference type="OrthoDB" id="162102at2"/>
<evidence type="ECO:0000313" key="7">
    <source>
        <dbReference type="EMBL" id="KPL86996.1"/>
    </source>
</evidence>
<dbReference type="Proteomes" id="UP000050501">
    <property type="component" value="Unassembled WGS sequence"/>
</dbReference>
<dbReference type="PANTHER" id="PTHR13929">
    <property type="entry name" value="1,4-DIHYDROXY-2-NAPHTHOATE OCTAPRENYLTRANSFERASE"/>
    <property type="match status" value="1"/>
</dbReference>
<dbReference type="EMBL" id="LGCM01000020">
    <property type="protein sequence ID" value="KPL86996.1"/>
    <property type="molecule type" value="Genomic_DNA"/>
</dbReference>
<evidence type="ECO:0000256" key="2">
    <source>
        <dbReference type="ARBA" id="ARBA00022679"/>
    </source>
</evidence>
<evidence type="ECO:0000256" key="3">
    <source>
        <dbReference type="ARBA" id="ARBA00022692"/>
    </source>
</evidence>
<feature type="transmembrane region" description="Helical" evidence="6">
    <location>
        <begin position="92"/>
        <end position="113"/>
    </location>
</feature>
<comment type="subcellular location">
    <subcellularLocation>
        <location evidence="1">Membrane</location>
        <topology evidence="1">Multi-pass membrane protein</topology>
    </subcellularLocation>
</comment>
<feature type="transmembrane region" description="Helical" evidence="6">
    <location>
        <begin position="119"/>
        <end position="138"/>
    </location>
</feature>
<dbReference type="CDD" id="cd13962">
    <property type="entry name" value="PT_UbiA_UBIAD1"/>
    <property type="match status" value="1"/>
</dbReference>
<evidence type="ECO:0000256" key="5">
    <source>
        <dbReference type="ARBA" id="ARBA00023136"/>
    </source>
</evidence>
<dbReference type="GO" id="GO:0016020">
    <property type="term" value="C:membrane"/>
    <property type="evidence" value="ECO:0007669"/>
    <property type="project" value="UniProtKB-SubCell"/>
</dbReference>
<keyword evidence="8" id="KW-1185">Reference proteome</keyword>
<gene>
    <name evidence="7" type="ORF">ADN01_05170</name>
</gene>
<feature type="transmembrane region" description="Helical" evidence="6">
    <location>
        <begin position="150"/>
        <end position="169"/>
    </location>
</feature>
<keyword evidence="5 6" id="KW-0472">Membrane</keyword>
<dbReference type="PANTHER" id="PTHR13929:SF0">
    <property type="entry name" value="UBIA PRENYLTRANSFERASE DOMAIN-CONTAINING PROTEIN 1"/>
    <property type="match status" value="1"/>
</dbReference>
<dbReference type="GO" id="GO:0004659">
    <property type="term" value="F:prenyltransferase activity"/>
    <property type="evidence" value="ECO:0007669"/>
    <property type="project" value="InterPro"/>
</dbReference>
<feature type="transmembrane region" description="Helical" evidence="6">
    <location>
        <begin position="44"/>
        <end position="68"/>
    </location>
</feature>
<accession>A0A0P6YP18</accession>
<feature type="transmembrane region" description="Helical" evidence="6">
    <location>
        <begin position="246"/>
        <end position="265"/>
    </location>
</feature>
<evidence type="ECO:0000256" key="6">
    <source>
        <dbReference type="SAM" id="Phobius"/>
    </source>
</evidence>
<name>A0A0P6YP18_9CHLR</name>
<comment type="caution">
    <text evidence="7">The sequence shown here is derived from an EMBL/GenBank/DDBJ whole genome shotgun (WGS) entry which is preliminary data.</text>
</comment>
<dbReference type="GO" id="GO:0042371">
    <property type="term" value="P:vitamin K biosynthetic process"/>
    <property type="evidence" value="ECO:0007669"/>
    <property type="project" value="TreeGrafter"/>
</dbReference>
<feature type="transmembrane region" description="Helical" evidence="6">
    <location>
        <begin position="221"/>
        <end position="240"/>
    </location>
</feature>
<protein>
    <recommendedName>
        <fullName evidence="9">Prenyltransferase</fullName>
    </recommendedName>
</protein>
<feature type="transmembrane region" description="Helical" evidence="6">
    <location>
        <begin position="175"/>
        <end position="200"/>
    </location>
</feature>
<evidence type="ECO:0000313" key="8">
    <source>
        <dbReference type="Proteomes" id="UP000050501"/>
    </source>
</evidence>
<dbReference type="AlphaFoldDB" id="A0A0P6YP18"/>
<keyword evidence="2" id="KW-0808">Transferase</keyword>
<dbReference type="STRING" id="229921.ADN01_05170"/>
<reference evidence="7 8" key="1">
    <citation type="submission" date="2015-07" db="EMBL/GenBank/DDBJ databases">
        <title>Genome sequence of Levilinea saccharolytica DSM 16555.</title>
        <authorList>
            <person name="Hemp J."/>
            <person name="Ward L.M."/>
            <person name="Pace L.A."/>
            <person name="Fischer W.W."/>
        </authorList>
    </citation>
    <scope>NUCLEOTIDE SEQUENCE [LARGE SCALE GENOMIC DNA]</scope>
    <source>
        <strain evidence="7 8">KIBI-1</strain>
    </source>
</reference>
<dbReference type="InterPro" id="IPR026046">
    <property type="entry name" value="UBIAD1"/>
</dbReference>
<evidence type="ECO:0008006" key="9">
    <source>
        <dbReference type="Google" id="ProtNLM"/>
    </source>
</evidence>
<feature type="transmembrane region" description="Helical" evidence="6">
    <location>
        <begin position="20"/>
        <end position="38"/>
    </location>
</feature>
<dbReference type="Pfam" id="PF01040">
    <property type="entry name" value="UbiA"/>
    <property type="match status" value="1"/>
</dbReference>
<dbReference type="RefSeq" id="WP_062417912.1">
    <property type="nucleotide sequence ID" value="NZ_DF967974.1"/>
</dbReference>
<feature type="transmembrane region" description="Helical" evidence="6">
    <location>
        <begin position="277"/>
        <end position="299"/>
    </location>
</feature>